<dbReference type="EMBL" id="JABXIY010000013">
    <property type="protein sequence ID" value="NVK96355.1"/>
    <property type="molecule type" value="Genomic_DNA"/>
</dbReference>
<dbReference type="RefSeq" id="WP_011049267.1">
    <property type="nucleotide sequence ID" value="NZ_CP076685.1"/>
</dbReference>
<accession>A0A850LFV9</accession>
<reference evidence="1 2" key="1">
    <citation type="journal article" date="2020" name="Proc. Natl. Acad. Sci. U.S.A.">
        <title>Ecological drivers of bacterial community assembly in synthetic phycospheres.</title>
        <authorList>
            <person name="Fu H."/>
            <person name="Uchimiya M."/>
            <person name="Gore J."/>
            <person name="Moran M.A."/>
        </authorList>
    </citation>
    <scope>NUCLEOTIDE SEQUENCE [LARGE SCALE GENOMIC DNA]</scope>
    <source>
        <strain evidence="1">HF-Din03</strain>
    </source>
</reference>
<gene>
    <name evidence="1" type="ORF">HW564_05425</name>
</gene>
<name>A0A850LFV9_9RHOB</name>
<protein>
    <submittedName>
        <fullName evidence="1">Uncharacterized protein</fullName>
    </submittedName>
</protein>
<evidence type="ECO:0000313" key="2">
    <source>
        <dbReference type="Proteomes" id="UP000565723"/>
    </source>
</evidence>
<sequence length="209" mass="21925">MSENALYEPLSASDPLFSGYRFRTNDTGAPQTEGLGLGLGGENGLKPGDPVALDQHYVRAVAFTREAGGKVSWFNSLFSAQASGKSVGVLQEAKSFMVGTIDGQQVEIGVAVLLKIEASSFKSEAQVSVANIAAEAQLGLSRAEMEISVRGFTGALGDMLPAPSEVDLTSYTTYLNAFERIQKHVFGPGGTAQYSPVVLGKLRTDAGGD</sequence>
<dbReference type="AlphaFoldDB" id="A0A850LFV9"/>
<comment type="caution">
    <text evidence="1">The sequence shown here is derived from an EMBL/GenBank/DDBJ whole genome shotgun (WGS) entry which is preliminary data.</text>
</comment>
<dbReference type="Proteomes" id="UP000565723">
    <property type="component" value="Unassembled WGS sequence"/>
</dbReference>
<organism evidence="1 2">
    <name type="scientific">Ruegeria pomeroyi</name>
    <dbReference type="NCBI Taxonomy" id="89184"/>
    <lineage>
        <taxon>Bacteria</taxon>
        <taxon>Pseudomonadati</taxon>
        <taxon>Pseudomonadota</taxon>
        <taxon>Alphaproteobacteria</taxon>
        <taxon>Rhodobacterales</taxon>
        <taxon>Roseobacteraceae</taxon>
        <taxon>Ruegeria</taxon>
    </lineage>
</organism>
<proteinExistence type="predicted"/>
<evidence type="ECO:0000313" key="1">
    <source>
        <dbReference type="EMBL" id="NVK96355.1"/>
    </source>
</evidence>